<name>A0A2V1P5Q7_9RHOB</name>
<proteinExistence type="predicted"/>
<feature type="transmembrane region" description="Helical" evidence="1">
    <location>
        <begin position="12"/>
        <end position="31"/>
    </location>
</feature>
<dbReference type="Proteomes" id="UP000245293">
    <property type="component" value="Unassembled WGS sequence"/>
</dbReference>
<evidence type="ECO:0000313" key="3">
    <source>
        <dbReference type="Proteomes" id="UP000245293"/>
    </source>
</evidence>
<keyword evidence="1" id="KW-1133">Transmembrane helix</keyword>
<gene>
    <name evidence="2" type="ORF">DFK10_11340</name>
</gene>
<evidence type="ECO:0000256" key="1">
    <source>
        <dbReference type="SAM" id="Phobius"/>
    </source>
</evidence>
<dbReference type="EMBL" id="QETF01000012">
    <property type="protein sequence ID" value="PWG16552.1"/>
    <property type="molecule type" value="Genomic_DNA"/>
</dbReference>
<keyword evidence="3" id="KW-1185">Reference proteome</keyword>
<protein>
    <submittedName>
        <fullName evidence="2">Uncharacterized protein</fullName>
    </submittedName>
</protein>
<accession>A0A2V1P5Q7</accession>
<sequence>MPVSASDVISKIVLLFLVFIGVLGMFGKLRAPRIVRRAQDRLSSAKCPRCGKYTFGKSCDCKGRG</sequence>
<dbReference type="RefSeq" id="WP_109389149.1">
    <property type="nucleotide sequence ID" value="NZ_QETF01000012.1"/>
</dbReference>
<keyword evidence="1" id="KW-0472">Membrane</keyword>
<dbReference type="AlphaFoldDB" id="A0A2V1P5Q7"/>
<evidence type="ECO:0000313" key="2">
    <source>
        <dbReference type="EMBL" id="PWG16552.1"/>
    </source>
</evidence>
<organism evidence="2 3">
    <name type="scientific">Salibaculum griseiflavum</name>
    <dbReference type="NCBI Taxonomy" id="1914409"/>
    <lineage>
        <taxon>Bacteria</taxon>
        <taxon>Pseudomonadati</taxon>
        <taxon>Pseudomonadota</taxon>
        <taxon>Alphaproteobacteria</taxon>
        <taxon>Rhodobacterales</taxon>
        <taxon>Roseobacteraceae</taxon>
        <taxon>Salibaculum</taxon>
    </lineage>
</organism>
<reference evidence="3" key="1">
    <citation type="submission" date="2018-05" db="EMBL/GenBank/DDBJ databases">
        <authorList>
            <person name="Du Z."/>
            <person name="Wang X."/>
        </authorList>
    </citation>
    <scope>NUCLEOTIDE SEQUENCE [LARGE SCALE GENOMIC DNA]</scope>
    <source>
        <strain evidence="3">WDS4C29</strain>
    </source>
</reference>
<keyword evidence="1" id="KW-0812">Transmembrane</keyword>
<dbReference type="OrthoDB" id="7866398at2"/>
<comment type="caution">
    <text evidence="2">The sequence shown here is derived from an EMBL/GenBank/DDBJ whole genome shotgun (WGS) entry which is preliminary data.</text>
</comment>